<organism evidence="2 3">
    <name type="scientific">Cardiocondyla obscurior</name>
    <dbReference type="NCBI Taxonomy" id="286306"/>
    <lineage>
        <taxon>Eukaryota</taxon>
        <taxon>Metazoa</taxon>
        <taxon>Ecdysozoa</taxon>
        <taxon>Arthropoda</taxon>
        <taxon>Hexapoda</taxon>
        <taxon>Insecta</taxon>
        <taxon>Pterygota</taxon>
        <taxon>Neoptera</taxon>
        <taxon>Endopterygota</taxon>
        <taxon>Hymenoptera</taxon>
        <taxon>Apocrita</taxon>
        <taxon>Aculeata</taxon>
        <taxon>Formicoidea</taxon>
        <taxon>Formicidae</taxon>
        <taxon>Myrmicinae</taxon>
        <taxon>Cardiocondyla</taxon>
    </lineage>
</organism>
<proteinExistence type="predicted"/>
<dbReference type="Proteomes" id="UP001430953">
    <property type="component" value="Unassembled WGS sequence"/>
</dbReference>
<evidence type="ECO:0008006" key="4">
    <source>
        <dbReference type="Google" id="ProtNLM"/>
    </source>
</evidence>
<keyword evidence="1" id="KW-0472">Membrane</keyword>
<comment type="caution">
    <text evidence="2">The sequence shown here is derived from an EMBL/GenBank/DDBJ whole genome shotgun (WGS) entry which is preliminary data.</text>
</comment>
<feature type="transmembrane region" description="Helical" evidence="1">
    <location>
        <begin position="86"/>
        <end position="109"/>
    </location>
</feature>
<evidence type="ECO:0000313" key="2">
    <source>
        <dbReference type="EMBL" id="KAL0118427.1"/>
    </source>
</evidence>
<evidence type="ECO:0000313" key="3">
    <source>
        <dbReference type="Proteomes" id="UP001430953"/>
    </source>
</evidence>
<accession>A0AAW2FSR5</accession>
<dbReference type="AlphaFoldDB" id="A0AAW2FSR5"/>
<reference evidence="2 3" key="1">
    <citation type="submission" date="2023-03" db="EMBL/GenBank/DDBJ databases">
        <title>High recombination rates correlate with genetic variation in Cardiocondyla obscurior ants.</title>
        <authorList>
            <person name="Errbii M."/>
        </authorList>
    </citation>
    <scope>NUCLEOTIDE SEQUENCE [LARGE SCALE GENOMIC DNA]</scope>
    <source>
        <strain evidence="2">Alpha-2009</strain>
        <tissue evidence="2">Whole body</tissue>
    </source>
</reference>
<protein>
    <recommendedName>
        <fullName evidence="4">Transmembrane protein</fullName>
    </recommendedName>
</protein>
<gene>
    <name evidence="2" type="ORF">PUN28_009233</name>
</gene>
<keyword evidence="1" id="KW-0812">Transmembrane</keyword>
<evidence type="ECO:0000256" key="1">
    <source>
        <dbReference type="SAM" id="Phobius"/>
    </source>
</evidence>
<feature type="transmembrane region" description="Helical" evidence="1">
    <location>
        <begin position="63"/>
        <end position="80"/>
    </location>
</feature>
<sequence>MLLQKKKFIDNQISYTSVRCQNFLFFKEKKRERESSGSPFFYFRKLKISFIPIGFQTLRNSHIHIFVISTQFLVPSFGFLCILSKLTVLSCIFTFISPFLSVLSFFYFIHL</sequence>
<name>A0AAW2FSR5_9HYME</name>
<keyword evidence="1" id="KW-1133">Transmembrane helix</keyword>
<keyword evidence="3" id="KW-1185">Reference proteome</keyword>
<dbReference type="EMBL" id="JADYXP020000008">
    <property type="protein sequence ID" value="KAL0118427.1"/>
    <property type="molecule type" value="Genomic_DNA"/>
</dbReference>